<comment type="catalytic activity">
    <reaction evidence="6">
        <text>3'-dephospho-CoA + ATP = ADP + CoA + H(+)</text>
        <dbReference type="Rhea" id="RHEA:18245"/>
        <dbReference type="ChEBI" id="CHEBI:15378"/>
        <dbReference type="ChEBI" id="CHEBI:30616"/>
        <dbReference type="ChEBI" id="CHEBI:57287"/>
        <dbReference type="ChEBI" id="CHEBI:57328"/>
        <dbReference type="ChEBI" id="CHEBI:456216"/>
        <dbReference type="EC" id="2.7.1.24"/>
    </reaction>
</comment>
<keyword evidence="6 8" id="KW-0418">Kinase</keyword>
<evidence type="ECO:0000256" key="1">
    <source>
        <dbReference type="ARBA" id="ARBA00008826"/>
    </source>
</evidence>
<comment type="function">
    <text evidence="6">Catalyzes the phosphorylation of the 3'-hydroxyl group of dephosphocoenzyme A to form coenzyme A.</text>
</comment>
<dbReference type="EMBL" id="CP022521">
    <property type="protein sequence ID" value="ASO19646.1"/>
    <property type="molecule type" value="Genomic_DNA"/>
</dbReference>
<comment type="pathway">
    <text evidence="6">Cofactor biosynthesis; coenzyme A biosynthesis; CoA from (R)-pantothenate: step 5/5.</text>
</comment>
<keyword evidence="4 6" id="KW-0547">Nucleotide-binding</keyword>
<dbReference type="SUPFAM" id="SSF81301">
    <property type="entry name" value="Nucleotidyltransferase"/>
    <property type="match status" value="1"/>
</dbReference>
<evidence type="ECO:0000256" key="4">
    <source>
        <dbReference type="ARBA" id="ARBA00022741"/>
    </source>
</evidence>
<dbReference type="Pfam" id="PF01121">
    <property type="entry name" value="CoaE"/>
    <property type="match status" value="1"/>
</dbReference>
<evidence type="ECO:0000256" key="2">
    <source>
        <dbReference type="ARBA" id="ARBA00011058"/>
    </source>
</evidence>
<proteinExistence type="inferred from homology"/>
<evidence type="ECO:0000256" key="6">
    <source>
        <dbReference type="HAMAP-Rule" id="MF_00376"/>
    </source>
</evidence>
<dbReference type="InterPro" id="IPR043519">
    <property type="entry name" value="NT_sf"/>
</dbReference>
<dbReference type="InterPro" id="IPR027417">
    <property type="entry name" value="P-loop_NTPase"/>
</dbReference>
<dbReference type="Proteomes" id="UP000204221">
    <property type="component" value="Chromosome"/>
</dbReference>
<dbReference type="GO" id="GO:0015937">
    <property type="term" value="P:coenzyme A biosynthetic process"/>
    <property type="evidence" value="ECO:0007669"/>
    <property type="project" value="UniProtKB-UniRule"/>
</dbReference>
<gene>
    <name evidence="6 8" type="primary">coaE</name>
    <name evidence="8" type="ORF">AHOG_10015</name>
</gene>
<comment type="similarity">
    <text evidence="2">In the C-terminal section; belongs to the UPF0157 (GrpB) family.</text>
</comment>
<dbReference type="PROSITE" id="PS51219">
    <property type="entry name" value="DPCK"/>
    <property type="match status" value="1"/>
</dbReference>
<organism evidence="8 9">
    <name type="scientific">Actinoalloteichus hoggarensis</name>
    <dbReference type="NCBI Taxonomy" id="1470176"/>
    <lineage>
        <taxon>Bacteria</taxon>
        <taxon>Bacillati</taxon>
        <taxon>Actinomycetota</taxon>
        <taxon>Actinomycetes</taxon>
        <taxon>Pseudonocardiales</taxon>
        <taxon>Pseudonocardiaceae</taxon>
        <taxon>Actinoalloteichus</taxon>
    </lineage>
</organism>
<keyword evidence="6" id="KW-0173">Coenzyme A biosynthesis</keyword>
<dbReference type="AlphaFoldDB" id="A0A221W1J1"/>
<keyword evidence="3 6" id="KW-0963">Cytoplasm</keyword>
<dbReference type="PANTHER" id="PTHR10695">
    <property type="entry name" value="DEPHOSPHO-COA KINASE-RELATED"/>
    <property type="match status" value="1"/>
</dbReference>
<dbReference type="NCBIfam" id="NF002879">
    <property type="entry name" value="PRK03333.1"/>
    <property type="match status" value="1"/>
</dbReference>
<name>A0A221W1J1_9PSEU</name>
<comment type="subcellular location">
    <subcellularLocation>
        <location evidence="6">Cytoplasm</location>
    </subcellularLocation>
</comment>
<dbReference type="KEGG" id="ahg:AHOG_10015"/>
<keyword evidence="5 6" id="KW-0067">ATP-binding</keyword>
<dbReference type="Gene3D" id="3.30.460.10">
    <property type="entry name" value="Beta Polymerase, domain 2"/>
    <property type="match status" value="1"/>
</dbReference>
<feature type="binding site" evidence="6">
    <location>
        <begin position="11"/>
        <end position="16"/>
    </location>
    <ligand>
        <name>ATP</name>
        <dbReference type="ChEBI" id="CHEBI:30616"/>
    </ligand>
</feature>
<dbReference type="UniPathway" id="UPA00241">
    <property type="reaction ID" value="UER00356"/>
</dbReference>
<dbReference type="InterPro" id="IPR007344">
    <property type="entry name" value="GrpB/CoaE"/>
</dbReference>
<dbReference type="RefSeq" id="WP_157736745.1">
    <property type="nucleotide sequence ID" value="NZ_CP022521.1"/>
</dbReference>
<dbReference type="NCBIfam" id="TIGR00152">
    <property type="entry name" value="dephospho-CoA kinase"/>
    <property type="match status" value="1"/>
</dbReference>
<dbReference type="Pfam" id="PF04229">
    <property type="entry name" value="GrpB"/>
    <property type="match status" value="1"/>
</dbReference>
<reference evidence="8 9" key="1">
    <citation type="submission" date="2017-07" db="EMBL/GenBank/DDBJ databases">
        <title>Complete genome sequence of Actinoalloteichus hoggarensis DSM 45943, type strain of Actinoalloteichus hoggarensis.</title>
        <authorList>
            <person name="Ruckert C."/>
            <person name="Nouioui I."/>
            <person name="Willmese J."/>
            <person name="van Wezel G."/>
            <person name="Klenk H.-P."/>
            <person name="Kalinowski J."/>
            <person name="Zotchev S.B."/>
        </authorList>
    </citation>
    <scope>NUCLEOTIDE SEQUENCE [LARGE SCALE GENOMIC DNA]</scope>
    <source>
        <strain evidence="8 9">DSM 45943</strain>
    </source>
</reference>
<comment type="similarity">
    <text evidence="1">In the N-terminal section; belongs to the CoaE family.</text>
</comment>
<dbReference type="GO" id="GO:0004140">
    <property type="term" value="F:dephospho-CoA kinase activity"/>
    <property type="evidence" value="ECO:0007669"/>
    <property type="project" value="UniProtKB-UniRule"/>
</dbReference>
<dbReference type="GO" id="GO:0005524">
    <property type="term" value="F:ATP binding"/>
    <property type="evidence" value="ECO:0007669"/>
    <property type="project" value="UniProtKB-UniRule"/>
</dbReference>
<keyword evidence="9" id="KW-1185">Reference proteome</keyword>
<evidence type="ECO:0000256" key="5">
    <source>
        <dbReference type="ARBA" id="ARBA00022840"/>
    </source>
</evidence>
<dbReference type="Gene3D" id="3.40.50.300">
    <property type="entry name" value="P-loop containing nucleotide triphosphate hydrolases"/>
    <property type="match status" value="1"/>
</dbReference>
<dbReference type="CDD" id="cd02022">
    <property type="entry name" value="DPCK"/>
    <property type="match status" value="1"/>
</dbReference>
<evidence type="ECO:0000313" key="8">
    <source>
        <dbReference type="EMBL" id="ASO19646.1"/>
    </source>
</evidence>
<sequence length="332" mass="34966">MLRIGLTGGIGAGKSTVARRLAEQGAVIIDADRLARQVVEPGTAGLAEIVEAFGPRMLTAEGTLDRPAMGELVFVDPAARARLNGIVHPKVAARTADLLAEAPADAVVVHDVPLLVENGLAPGYHLVVVVDAAETVRVERLRRERGMTAEAVRARIASQASRADRQAVADVWLDNDGSPEELIARVDALSEERIRPFEENLRLGRPARLGDRSVGEHDPRWAAQAGRLIRRLRHELGDRAAGVEHVGATAEPGRPAPDVIELAVTVPSAAAADSLAPSLVAAGFPPVPVDEATAAPTAVAPGSRVHRSADPGRPAELYVVVGMNRPTEGLRV</sequence>
<comment type="similarity">
    <text evidence="6">Belongs to the CoaE family.</text>
</comment>
<dbReference type="OrthoDB" id="9812943at2"/>
<dbReference type="GO" id="GO:0005737">
    <property type="term" value="C:cytoplasm"/>
    <property type="evidence" value="ECO:0007669"/>
    <property type="project" value="UniProtKB-SubCell"/>
</dbReference>
<evidence type="ECO:0000256" key="7">
    <source>
        <dbReference type="NCBIfam" id="TIGR00152"/>
    </source>
</evidence>
<dbReference type="EC" id="2.7.1.24" evidence="6 7"/>
<evidence type="ECO:0000313" key="9">
    <source>
        <dbReference type="Proteomes" id="UP000204221"/>
    </source>
</evidence>
<keyword evidence="6 8" id="KW-0808">Transferase</keyword>
<accession>A0A221W1J1</accession>
<evidence type="ECO:0000256" key="3">
    <source>
        <dbReference type="ARBA" id="ARBA00022490"/>
    </source>
</evidence>
<dbReference type="PANTHER" id="PTHR10695:SF46">
    <property type="entry name" value="BIFUNCTIONAL COENZYME A SYNTHASE-RELATED"/>
    <property type="match status" value="1"/>
</dbReference>
<protein>
    <recommendedName>
        <fullName evidence="6 7">Dephospho-CoA kinase</fullName>
        <ecNumber evidence="6 7">2.7.1.24</ecNumber>
    </recommendedName>
    <alternativeName>
        <fullName evidence="6">Dephosphocoenzyme A kinase</fullName>
    </alternativeName>
</protein>
<dbReference type="InterPro" id="IPR001977">
    <property type="entry name" value="Depp_CoAkinase"/>
</dbReference>
<dbReference type="SUPFAM" id="SSF52540">
    <property type="entry name" value="P-loop containing nucleoside triphosphate hydrolases"/>
    <property type="match status" value="1"/>
</dbReference>
<dbReference type="HAMAP" id="MF_00376">
    <property type="entry name" value="Dephospho_CoA_kinase"/>
    <property type="match status" value="1"/>
</dbReference>